<evidence type="ECO:0000256" key="8">
    <source>
        <dbReference type="SAM" id="MobiDB-lite"/>
    </source>
</evidence>
<comment type="caution">
    <text evidence="9">The sequence shown here is derived from an EMBL/GenBank/DDBJ whole genome shotgun (WGS) entry which is preliminary data.</text>
</comment>
<dbReference type="AlphaFoldDB" id="W9VS49"/>
<dbReference type="SUPFAM" id="SSF50978">
    <property type="entry name" value="WD40 repeat-like"/>
    <property type="match status" value="1"/>
</dbReference>
<dbReference type="PANTHER" id="PTHR19854">
    <property type="entry name" value="TRANSDUCIN BETA-LIKE 3"/>
    <property type="match status" value="1"/>
</dbReference>
<dbReference type="PROSITE" id="PS00678">
    <property type="entry name" value="WD_REPEATS_1"/>
    <property type="match status" value="1"/>
</dbReference>
<dbReference type="Proteomes" id="UP000019473">
    <property type="component" value="Unassembled WGS sequence"/>
</dbReference>
<dbReference type="PROSITE" id="PS50082">
    <property type="entry name" value="WD_REPEATS_2"/>
    <property type="match status" value="2"/>
</dbReference>
<name>W9VS49_9EURO</name>
<accession>W9VS49</accession>
<dbReference type="HOGENOM" id="CLU_041940_0_1_1"/>
<evidence type="ECO:0000256" key="5">
    <source>
        <dbReference type="ARBA" id="ARBA00038749"/>
    </source>
</evidence>
<evidence type="ECO:0000256" key="3">
    <source>
        <dbReference type="ARBA" id="ARBA00037338"/>
    </source>
</evidence>
<proteinExistence type="inferred from homology"/>
<dbReference type="STRING" id="1182544.W9VS49"/>
<evidence type="ECO:0000313" key="10">
    <source>
        <dbReference type="Proteomes" id="UP000019473"/>
    </source>
</evidence>
<dbReference type="InterPro" id="IPR001680">
    <property type="entry name" value="WD40_rpt"/>
</dbReference>
<comment type="subunit">
    <text evidence="5">Component of the ASTRA chromatin remodeling machinery complex.</text>
</comment>
<feature type="repeat" description="WD" evidence="7">
    <location>
        <begin position="12"/>
        <end position="53"/>
    </location>
</feature>
<dbReference type="OrthoDB" id="7668193at2759"/>
<dbReference type="PROSITE" id="PS50294">
    <property type="entry name" value="WD_REPEATS_REGION"/>
    <property type="match status" value="1"/>
</dbReference>
<dbReference type="PANTHER" id="PTHR19854:SF1">
    <property type="entry name" value="GUANINE NUCLEOTIDE-BINDING PROTEIN SUBUNIT BETA-LIKE PROTEIN 1"/>
    <property type="match status" value="1"/>
</dbReference>
<keyword evidence="10" id="KW-1185">Reference proteome</keyword>
<comment type="function">
    <text evidence="3">Component of the ASTRA complex involved in chromatin remodeling.</text>
</comment>
<sequence>MEQGPAVPAYVLRGHEAPVHALHFYADNAFLASGDSDGWVVLWSLSSKRPVAVWKAHEAGILQIQHWTHDRLISHGRDHKLRVWQVRPELLASLSRKLPVEAEAPTVTASGSAAGLPPTQPWLLHALSVSALNFCAFAMCDEHAAGETAAAAAAAAAVAGEAPSQLIASPNGLDSGGIDIFQLPSEKRVSQIGSDKDDPTGMVMAVSLWHKEDGLVLAAGYEDGRVMVYAHVHVHQGDQSDLNGSGFTWKKVLMSKPHIQPVLSVKFLPCKSKSQFLTSSADARIGKFSLPTILAQTAVNEMQPERAINTKHAGQQGLSVRSDGKIFATAGWDGRVRIYSYRTMKQLAVLKWHKAGVYSTAFADISSENENEVDAYNGSEEQEHTSSPAAGTPGVSRPMNALDLIKQKREDKARRIHWLAAGGKDGKISLWDIY</sequence>
<dbReference type="eggNOG" id="KOG0322">
    <property type="taxonomic scope" value="Eukaryota"/>
</dbReference>
<dbReference type="InterPro" id="IPR019775">
    <property type="entry name" value="WD40_repeat_CS"/>
</dbReference>
<dbReference type="InterPro" id="IPR036322">
    <property type="entry name" value="WD40_repeat_dom_sf"/>
</dbReference>
<protein>
    <recommendedName>
        <fullName evidence="6">ASTRA-associated protein 1</fullName>
    </recommendedName>
</protein>
<evidence type="ECO:0000256" key="1">
    <source>
        <dbReference type="ARBA" id="ARBA00022574"/>
    </source>
</evidence>
<keyword evidence="2" id="KW-0677">Repeat</keyword>
<dbReference type="Gene3D" id="2.130.10.10">
    <property type="entry name" value="YVTN repeat-like/Quinoprotein amine dehydrogenase"/>
    <property type="match status" value="2"/>
</dbReference>
<evidence type="ECO:0000313" key="9">
    <source>
        <dbReference type="EMBL" id="EXJ55830.1"/>
    </source>
</evidence>
<evidence type="ECO:0000256" key="2">
    <source>
        <dbReference type="ARBA" id="ARBA00022737"/>
    </source>
</evidence>
<dbReference type="SMART" id="SM00320">
    <property type="entry name" value="WD40"/>
    <property type="match status" value="6"/>
</dbReference>
<dbReference type="Pfam" id="PF00400">
    <property type="entry name" value="WD40"/>
    <property type="match status" value="3"/>
</dbReference>
<evidence type="ECO:0000256" key="6">
    <source>
        <dbReference type="ARBA" id="ARBA00040563"/>
    </source>
</evidence>
<dbReference type="EMBL" id="AMGW01000006">
    <property type="protein sequence ID" value="EXJ55830.1"/>
    <property type="molecule type" value="Genomic_DNA"/>
</dbReference>
<dbReference type="GeneID" id="19183325"/>
<dbReference type="InterPro" id="IPR015943">
    <property type="entry name" value="WD40/YVTN_repeat-like_dom_sf"/>
</dbReference>
<organism evidence="9 10">
    <name type="scientific">Cladophialophora yegresii CBS 114405</name>
    <dbReference type="NCBI Taxonomy" id="1182544"/>
    <lineage>
        <taxon>Eukaryota</taxon>
        <taxon>Fungi</taxon>
        <taxon>Dikarya</taxon>
        <taxon>Ascomycota</taxon>
        <taxon>Pezizomycotina</taxon>
        <taxon>Eurotiomycetes</taxon>
        <taxon>Chaetothyriomycetidae</taxon>
        <taxon>Chaetothyriales</taxon>
        <taxon>Herpotrichiellaceae</taxon>
        <taxon>Cladophialophora</taxon>
    </lineage>
</organism>
<feature type="region of interest" description="Disordered" evidence="8">
    <location>
        <begin position="373"/>
        <end position="398"/>
    </location>
</feature>
<evidence type="ECO:0000256" key="7">
    <source>
        <dbReference type="PROSITE-ProRule" id="PRU00221"/>
    </source>
</evidence>
<dbReference type="VEuPathDB" id="FungiDB:A1O7_08761"/>
<keyword evidence="1 7" id="KW-0853">WD repeat</keyword>
<comment type="similarity">
    <text evidence="4">Belongs to the WD repeat ASA1 family.</text>
</comment>
<reference evidence="9 10" key="1">
    <citation type="submission" date="2013-03" db="EMBL/GenBank/DDBJ databases">
        <title>The Genome Sequence of Cladophialophora yegresii CBS 114405.</title>
        <authorList>
            <consortium name="The Broad Institute Genomics Platform"/>
            <person name="Cuomo C."/>
            <person name="de Hoog S."/>
            <person name="Gorbushina A."/>
            <person name="Walker B."/>
            <person name="Young S.K."/>
            <person name="Zeng Q."/>
            <person name="Gargeya S."/>
            <person name="Fitzgerald M."/>
            <person name="Haas B."/>
            <person name="Abouelleil A."/>
            <person name="Allen A.W."/>
            <person name="Alvarado L."/>
            <person name="Arachchi H.M."/>
            <person name="Berlin A.M."/>
            <person name="Chapman S.B."/>
            <person name="Gainer-Dewar J."/>
            <person name="Goldberg J."/>
            <person name="Griggs A."/>
            <person name="Gujja S."/>
            <person name="Hansen M."/>
            <person name="Howarth C."/>
            <person name="Imamovic A."/>
            <person name="Ireland A."/>
            <person name="Larimer J."/>
            <person name="McCowan C."/>
            <person name="Murphy C."/>
            <person name="Pearson M."/>
            <person name="Poon T.W."/>
            <person name="Priest M."/>
            <person name="Roberts A."/>
            <person name="Saif S."/>
            <person name="Shea T."/>
            <person name="Sisk P."/>
            <person name="Sykes S."/>
            <person name="Wortman J."/>
            <person name="Nusbaum C."/>
            <person name="Birren B."/>
        </authorList>
    </citation>
    <scope>NUCLEOTIDE SEQUENCE [LARGE SCALE GENOMIC DNA]</scope>
    <source>
        <strain evidence="9 10">CBS 114405</strain>
    </source>
</reference>
<feature type="repeat" description="WD" evidence="7">
    <location>
        <begin position="419"/>
        <end position="434"/>
    </location>
</feature>
<dbReference type="RefSeq" id="XP_007760940.1">
    <property type="nucleotide sequence ID" value="XM_007762750.1"/>
</dbReference>
<gene>
    <name evidence="9" type="ORF">A1O7_08761</name>
</gene>
<evidence type="ECO:0000256" key="4">
    <source>
        <dbReference type="ARBA" id="ARBA00037931"/>
    </source>
</evidence>